<dbReference type="PANTHER" id="PTHR11260:SF762">
    <property type="entry name" value="GLUTATHIONE TRANSFERASE"/>
    <property type="match status" value="1"/>
</dbReference>
<dbReference type="GO" id="GO:0006749">
    <property type="term" value="P:glutathione metabolic process"/>
    <property type="evidence" value="ECO:0007669"/>
    <property type="project" value="InterPro"/>
</dbReference>
<dbReference type="GO" id="GO:0004364">
    <property type="term" value="F:glutathione transferase activity"/>
    <property type="evidence" value="ECO:0007669"/>
    <property type="project" value="UniProtKB-UniRule"/>
</dbReference>
<dbReference type="InterPro" id="IPR004045">
    <property type="entry name" value="Glutathione_S-Trfase_N"/>
</dbReference>
<evidence type="ECO:0000256" key="2">
    <source>
        <dbReference type="ARBA" id="ARBA00047960"/>
    </source>
</evidence>
<dbReference type="EMBL" id="JAAGAX010000003">
    <property type="protein sequence ID" value="KAF2320265.1"/>
    <property type="molecule type" value="Genomic_DNA"/>
</dbReference>
<dbReference type="SFLD" id="SFLDG00358">
    <property type="entry name" value="Main_(cytGST)"/>
    <property type="match status" value="1"/>
</dbReference>
<dbReference type="CDD" id="cd03185">
    <property type="entry name" value="GST_C_Tau"/>
    <property type="match status" value="1"/>
</dbReference>
<name>A0A6A6N5Z7_HEVBR</name>
<feature type="domain" description="GST N-terminal" evidence="4">
    <location>
        <begin position="4"/>
        <end position="83"/>
    </location>
</feature>
<dbReference type="Gene3D" id="1.20.1050.10">
    <property type="match status" value="1"/>
</dbReference>
<dbReference type="Pfam" id="PF02798">
    <property type="entry name" value="GST_N"/>
    <property type="match status" value="1"/>
</dbReference>
<comment type="catalytic activity">
    <reaction evidence="2 3">
        <text>RX + glutathione = an S-substituted glutathione + a halide anion + H(+)</text>
        <dbReference type="Rhea" id="RHEA:16437"/>
        <dbReference type="ChEBI" id="CHEBI:15378"/>
        <dbReference type="ChEBI" id="CHEBI:16042"/>
        <dbReference type="ChEBI" id="CHEBI:17792"/>
        <dbReference type="ChEBI" id="CHEBI:57925"/>
        <dbReference type="ChEBI" id="CHEBI:90779"/>
        <dbReference type="EC" id="2.5.1.18"/>
    </reaction>
</comment>
<dbReference type="AlphaFoldDB" id="A0A6A6N5Z7"/>
<dbReference type="PROSITE" id="PS50404">
    <property type="entry name" value="GST_NTER"/>
    <property type="match status" value="1"/>
</dbReference>
<dbReference type="Gene3D" id="3.40.30.10">
    <property type="entry name" value="Glutaredoxin"/>
    <property type="match status" value="1"/>
</dbReference>
<keyword evidence="3" id="KW-0963">Cytoplasm</keyword>
<evidence type="ECO:0000313" key="7">
    <source>
        <dbReference type="Proteomes" id="UP000467840"/>
    </source>
</evidence>
<evidence type="ECO:0000259" key="4">
    <source>
        <dbReference type="PROSITE" id="PS50404"/>
    </source>
</evidence>
<dbReference type="FunFam" id="3.40.30.10:FF:000014">
    <property type="entry name" value="Tau class glutathione S-transferase"/>
    <property type="match status" value="1"/>
</dbReference>
<dbReference type="InterPro" id="IPR045073">
    <property type="entry name" value="Omega/Tau-like"/>
</dbReference>
<reference evidence="6 7" key="1">
    <citation type="journal article" date="2020" name="Mol. Plant">
        <title>The Chromosome-Based Rubber Tree Genome Provides New Insights into Spurge Genome Evolution and Rubber Biosynthesis.</title>
        <authorList>
            <person name="Liu J."/>
            <person name="Shi C."/>
            <person name="Shi C.C."/>
            <person name="Li W."/>
            <person name="Zhang Q.J."/>
            <person name="Zhang Y."/>
            <person name="Li K."/>
            <person name="Lu H.F."/>
            <person name="Shi C."/>
            <person name="Zhu S.T."/>
            <person name="Xiao Z.Y."/>
            <person name="Nan H."/>
            <person name="Yue Y."/>
            <person name="Zhu X.G."/>
            <person name="Wu Y."/>
            <person name="Hong X.N."/>
            <person name="Fan G.Y."/>
            <person name="Tong Y."/>
            <person name="Zhang D."/>
            <person name="Mao C.L."/>
            <person name="Liu Y.L."/>
            <person name="Hao S.J."/>
            <person name="Liu W.Q."/>
            <person name="Lv M.Q."/>
            <person name="Zhang H.B."/>
            <person name="Liu Y."/>
            <person name="Hu-Tang G.R."/>
            <person name="Wang J.P."/>
            <person name="Wang J.H."/>
            <person name="Sun Y.H."/>
            <person name="Ni S.B."/>
            <person name="Chen W.B."/>
            <person name="Zhang X.C."/>
            <person name="Jiao Y.N."/>
            <person name="Eichler E.E."/>
            <person name="Li G.H."/>
            <person name="Liu X."/>
            <person name="Gao L.Z."/>
        </authorList>
    </citation>
    <scope>NUCLEOTIDE SEQUENCE [LARGE SCALE GENOMIC DNA]</scope>
    <source>
        <strain evidence="7">cv. GT1</strain>
        <tissue evidence="6">Leaf</tissue>
    </source>
</reference>
<protein>
    <recommendedName>
        <fullName evidence="3">Glutathione S-transferase</fullName>
        <ecNumber evidence="3">2.5.1.18</ecNumber>
    </recommendedName>
</protein>
<dbReference type="SFLD" id="SFLDS00019">
    <property type="entry name" value="Glutathione_Transferase_(cytos"/>
    <property type="match status" value="1"/>
</dbReference>
<dbReference type="InterPro" id="IPR036282">
    <property type="entry name" value="Glutathione-S-Trfase_C_sf"/>
</dbReference>
<dbReference type="InterPro" id="IPR045074">
    <property type="entry name" value="GST_C_Tau"/>
</dbReference>
<dbReference type="PANTHER" id="PTHR11260">
    <property type="entry name" value="GLUTATHIONE S-TRANSFERASE, GST, SUPERFAMILY, GST DOMAIN CONTAINING"/>
    <property type="match status" value="1"/>
</dbReference>
<dbReference type="CDD" id="cd03058">
    <property type="entry name" value="GST_N_Tau"/>
    <property type="match status" value="1"/>
</dbReference>
<dbReference type="SFLD" id="SFLDG01152">
    <property type="entry name" value="Main.3:_Omega-_and_Tau-like"/>
    <property type="match status" value="1"/>
</dbReference>
<dbReference type="SUPFAM" id="SSF47616">
    <property type="entry name" value="GST C-terminal domain-like"/>
    <property type="match status" value="1"/>
</dbReference>
<gene>
    <name evidence="6" type="ORF">GH714_026529</name>
</gene>
<evidence type="ECO:0000256" key="1">
    <source>
        <dbReference type="ARBA" id="ARBA00022679"/>
    </source>
</evidence>
<feature type="domain" description="GST C-terminal" evidence="5">
    <location>
        <begin position="88"/>
        <end position="152"/>
    </location>
</feature>
<accession>A0A6A6N5Z7</accession>
<dbReference type="InterPro" id="IPR040079">
    <property type="entry name" value="Glutathione_S-Trfase"/>
</dbReference>
<dbReference type="InterPro" id="IPR010987">
    <property type="entry name" value="Glutathione-S-Trfase_C-like"/>
</dbReference>
<dbReference type="InterPro" id="IPR036249">
    <property type="entry name" value="Thioredoxin-like_sf"/>
</dbReference>
<dbReference type="EC" id="2.5.1.18" evidence="3"/>
<dbReference type="Proteomes" id="UP000467840">
    <property type="component" value="Chromosome 10"/>
</dbReference>
<comment type="function">
    <text evidence="3">Is involved in the conjugation of reduced glutathione to a wide number of exogenous and endogenous hydrophobic electrophiles.</text>
</comment>
<evidence type="ECO:0000256" key="3">
    <source>
        <dbReference type="RuleBase" id="RU369102"/>
    </source>
</evidence>
<dbReference type="GO" id="GO:0005829">
    <property type="term" value="C:cytosol"/>
    <property type="evidence" value="ECO:0007669"/>
    <property type="project" value="UniProtKB-SubCell"/>
</dbReference>
<organism evidence="6 7">
    <name type="scientific">Hevea brasiliensis</name>
    <name type="common">Para rubber tree</name>
    <name type="synonym">Siphonia brasiliensis</name>
    <dbReference type="NCBI Taxonomy" id="3981"/>
    <lineage>
        <taxon>Eukaryota</taxon>
        <taxon>Viridiplantae</taxon>
        <taxon>Streptophyta</taxon>
        <taxon>Embryophyta</taxon>
        <taxon>Tracheophyta</taxon>
        <taxon>Spermatophyta</taxon>
        <taxon>Magnoliopsida</taxon>
        <taxon>eudicotyledons</taxon>
        <taxon>Gunneridae</taxon>
        <taxon>Pentapetalae</taxon>
        <taxon>rosids</taxon>
        <taxon>fabids</taxon>
        <taxon>Malpighiales</taxon>
        <taxon>Euphorbiaceae</taxon>
        <taxon>Crotonoideae</taxon>
        <taxon>Micrandreae</taxon>
        <taxon>Hevea</taxon>
    </lineage>
</organism>
<dbReference type="PROSITE" id="PS50405">
    <property type="entry name" value="GST_CTER"/>
    <property type="match status" value="1"/>
</dbReference>
<keyword evidence="7" id="KW-1185">Reference proteome</keyword>
<comment type="caution">
    <text evidence="6">The sequence shown here is derived from an EMBL/GenBank/DDBJ whole genome shotgun (WGS) entry which is preliminary data.</text>
</comment>
<dbReference type="SUPFAM" id="SSF52833">
    <property type="entry name" value="Thioredoxin-like"/>
    <property type="match status" value="1"/>
</dbReference>
<comment type="subcellular location">
    <subcellularLocation>
        <location evidence="3">Cytoplasm</location>
        <location evidence="3">Cytosol</location>
    </subcellularLocation>
</comment>
<evidence type="ECO:0000259" key="5">
    <source>
        <dbReference type="PROSITE" id="PS50405"/>
    </source>
</evidence>
<keyword evidence="1 3" id="KW-0808">Transferase</keyword>
<comment type="similarity">
    <text evidence="3">Belongs to the GST superfamily.</text>
</comment>
<sequence>MAEEEVKVFRTWSSSFALRVIWTLKLKGVEFDTVFEDLSSKSPLLLQYNSVHKKFPVLLHNGKPICESLVILEYADETWKQFPLLPQDHYERAKARFWANFGDDKVFQSIAYGILLKQGKEQEEEIPKAMEILQHLEKELKGKKFFGGEKIG</sequence>
<proteinExistence type="inferred from homology"/>
<evidence type="ECO:0000313" key="6">
    <source>
        <dbReference type="EMBL" id="KAF2320265.1"/>
    </source>
</evidence>